<feature type="region of interest" description="Disordered" evidence="1">
    <location>
        <begin position="1"/>
        <end position="24"/>
    </location>
</feature>
<organism evidence="3 4">
    <name type="scientific">Tumebacillus permanentifrigoris</name>
    <dbReference type="NCBI Taxonomy" id="378543"/>
    <lineage>
        <taxon>Bacteria</taxon>
        <taxon>Bacillati</taxon>
        <taxon>Bacillota</taxon>
        <taxon>Bacilli</taxon>
        <taxon>Bacillales</taxon>
        <taxon>Alicyclobacillaceae</taxon>
        <taxon>Tumebacillus</taxon>
    </lineage>
</organism>
<evidence type="ECO:0000259" key="2">
    <source>
        <dbReference type="Pfam" id="PF01551"/>
    </source>
</evidence>
<evidence type="ECO:0000313" key="3">
    <source>
        <dbReference type="EMBL" id="PWK06270.1"/>
    </source>
</evidence>
<reference evidence="3 4" key="1">
    <citation type="submission" date="2018-05" db="EMBL/GenBank/DDBJ databases">
        <title>Genomic Encyclopedia of Type Strains, Phase IV (KMG-IV): sequencing the most valuable type-strain genomes for metagenomic binning, comparative biology and taxonomic classification.</title>
        <authorList>
            <person name="Goeker M."/>
        </authorList>
    </citation>
    <scope>NUCLEOTIDE SEQUENCE [LARGE SCALE GENOMIC DNA]</scope>
    <source>
        <strain evidence="3 4">DSM 18773</strain>
    </source>
</reference>
<feature type="compositionally biased region" description="Polar residues" evidence="1">
    <location>
        <begin position="333"/>
        <end position="344"/>
    </location>
</feature>
<dbReference type="InterPro" id="IPR050570">
    <property type="entry name" value="Cell_wall_metabolism_enzyme"/>
</dbReference>
<feature type="region of interest" description="Disordered" evidence="1">
    <location>
        <begin position="303"/>
        <end position="344"/>
    </location>
</feature>
<dbReference type="Proteomes" id="UP000245634">
    <property type="component" value="Unassembled WGS sequence"/>
</dbReference>
<name>A0A316D861_9BACL</name>
<dbReference type="PANTHER" id="PTHR21666:SF270">
    <property type="entry name" value="MUREIN HYDROLASE ACTIVATOR ENVC"/>
    <property type="match status" value="1"/>
</dbReference>
<comment type="caution">
    <text evidence="3">The sequence shown here is derived from an EMBL/GenBank/DDBJ whole genome shotgun (WGS) entry which is preliminary data.</text>
</comment>
<proteinExistence type="predicted"/>
<feature type="compositionally biased region" description="Basic and acidic residues" evidence="1">
    <location>
        <begin position="1"/>
        <end position="15"/>
    </location>
</feature>
<dbReference type="AlphaFoldDB" id="A0A316D861"/>
<gene>
    <name evidence="3" type="ORF">C7459_12033</name>
</gene>
<dbReference type="GO" id="GO:0004222">
    <property type="term" value="F:metalloendopeptidase activity"/>
    <property type="evidence" value="ECO:0007669"/>
    <property type="project" value="TreeGrafter"/>
</dbReference>
<evidence type="ECO:0000256" key="1">
    <source>
        <dbReference type="SAM" id="MobiDB-lite"/>
    </source>
</evidence>
<protein>
    <submittedName>
        <fullName evidence="3">Peptidase M23-like protein</fullName>
    </submittedName>
</protein>
<dbReference type="RefSeq" id="WP_109690888.1">
    <property type="nucleotide sequence ID" value="NZ_QGGL01000020.1"/>
</dbReference>
<dbReference type="Gene3D" id="2.70.70.10">
    <property type="entry name" value="Glucose Permease (Domain IIA)"/>
    <property type="match status" value="1"/>
</dbReference>
<feature type="compositionally biased region" description="Low complexity" evidence="1">
    <location>
        <begin position="323"/>
        <end position="332"/>
    </location>
</feature>
<dbReference type="EMBL" id="QGGL01000020">
    <property type="protein sequence ID" value="PWK06270.1"/>
    <property type="molecule type" value="Genomic_DNA"/>
</dbReference>
<dbReference type="CDD" id="cd12797">
    <property type="entry name" value="M23_peptidase"/>
    <property type="match status" value="1"/>
</dbReference>
<dbReference type="InterPro" id="IPR016047">
    <property type="entry name" value="M23ase_b-sheet_dom"/>
</dbReference>
<dbReference type="PANTHER" id="PTHR21666">
    <property type="entry name" value="PEPTIDASE-RELATED"/>
    <property type="match status" value="1"/>
</dbReference>
<sequence length="344" mass="36538">MAKFEFWKAKRKQEESEQSPWSYERYPADTTRSSLFSAEDEWDVTQSKPVFTQAPIHSVTRPRSYEEFLRARGGAVGGAGGQGRYYDSPYGAGRRYYEEGEDAGTTGLPMHRLMQILGAVALTGILYFTFHSESPTASRVQAYVTQHLTNDSNLTGLTAWWQSNISDKVAVPAMSTSTGTVTDPAPEAKFALVLPVQGAKVKNAYDGKEQQGITFTAALGADVHAAAKGTVEKIEKGTGDEYSVTINHGGTNGRTVYSHLASVDVAANDAVASDQKIGALAKKGTATLFFAYQNDGAYLDPNDLLNASTTGQTSAPTTPTPAAPATEKPANTSGSSSTKAPGGA</sequence>
<dbReference type="OrthoDB" id="2380370at2"/>
<dbReference type="InterPro" id="IPR011055">
    <property type="entry name" value="Dup_hybrid_motif"/>
</dbReference>
<evidence type="ECO:0000313" key="4">
    <source>
        <dbReference type="Proteomes" id="UP000245634"/>
    </source>
</evidence>
<keyword evidence="4" id="KW-1185">Reference proteome</keyword>
<accession>A0A316D861</accession>
<dbReference type="SUPFAM" id="SSF51261">
    <property type="entry name" value="Duplicated hybrid motif"/>
    <property type="match status" value="1"/>
</dbReference>
<dbReference type="Pfam" id="PF01551">
    <property type="entry name" value="Peptidase_M23"/>
    <property type="match status" value="1"/>
</dbReference>
<feature type="domain" description="M23ase beta-sheet core" evidence="2">
    <location>
        <begin position="210"/>
        <end position="301"/>
    </location>
</feature>